<dbReference type="Proteomes" id="UP001055712">
    <property type="component" value="Unassembled WGS sequence"/>
</dbReference>
<sequence>MEPAVEAGLNSISAESLSHIFSFLSPADLAAAACTHSAWRLAVGQEEGLWGALCESRFSLTSPTSPEGTPLPGFKAAFGAWHSAFGRYGQLAARALRAWRLIETWTGEHFPPVAASLRPGASEALLDAVEAELGVKLCPALRVLYRVHDGQELEFDRQVDKQRTAMHESVFHGMFGGYAFYNHMVSTRMLPLRRLVRWTRTAHTQLGFPAGDQRVLIAASHNFGKMIYCSASDGMVRVASVDKSTCLDAVPAGDGACDGVLRWFEAYAEALSAGRFAVEALELEYAESRSISLFPQLQPWCSQAVTEGVRVEGCPLFIPELTQASDPEPSYFFAYSIRFSLLPEQEQQRLMGTLAGPRDGVPLPSVQLRSRHWVIRDGSGAVESEVRGEAVVGMYPLLIAGEPRFAYQSCTHQKAASGSMEGNFKFVEGSLSQPGREFDVSCARFNLVVPDVVF</sequence>
<feature type="domain" description="ApaG" evidence="1">
    <location>
        <begin position="303"/>
        <end position="454"/>
    </location>
</feature>
<dbReference type="InterPro" id="IPR001810">
    <property type="entry name" value="F-box_dom"/>
</dbReference>
<keyword evidence="3" id="KW-1185">Reference proteome</keyword>
<dbReference type="PANTHER" id="PTHR47463">
    <property type="entry name" value="F-BOX PROTEIN SKIP16"/>
    <property type="match status" value="1"/>
</dbReference>
<comment type="caution">
    <text evidence="2">The sequence shown here is derived from an EMBL/GenBank/DDBJ whole genome shotgun (WGS) entry which is preliminary data.</text>
</comment>
<dbReference type="AlphaFoldDB" id="A0A9D4TVY4"/>
<gene>
    <name evidence="2" type="ORF">D9Q98_002172</name>
</gene>
<dbReference type="Gene3D" id="2.60.40.1470">
    <property type="entry name" value="ApaG domain"/>
    <property type="match status" value="1"/>
</dbReference>
<dbReference type="OrthoDB" id="2305498at2759"/>
<dbReference type="PANTHER" id="PTHR47463:SF2">
    <property type="entry name" value="F-BOX PROTEIN SKIP16"/>
    <property type="match status" value="1"/>
</dbReference>
<dbReference type="InterPro" id="IPR036767">
    <property type="entry name" value="ApaG_sf"/>
</dbReference>
<dbReference type="InterPro" id="IPR036047">
    <property type="entry name" value="F-box-like_dom_sf"/>
</dbReference>
<dbReference type="PROSITE" id="PS51087">
    <property type="entry name" value="APAG"/>
    <property type="match status" value="1"/>
</dbReference>
<dbReference type="SUPFAM" id="SSF110069">
    <property type="entry name" value="ApaG-like"/>
    <property type="match status" value="1"/>
</dbReference>
<dbReference type="Pfam" id="PF12937">
    <property type="entry name" value="F-box-like"/>
    <property type="match status" value="1"/>
</dbReference>
<dbReference type="Pfam" id="PF04379">
    <property type="entry name" value="DUF525"/>
    <property type="match status" value="1"/>
</dbReference>
<protein>
    <recommendedName>
        <fullName evidence="1">ApaG domain-containing protein</fullName>
    </recommendedName>
</protein>
<accession>A0A9D4TVY4</accession>
<evidence type="ECO:0000259" key="1">
    <source>
        <dbReference type="PROSITE" id="PS51087"/>
    </source>
</evidence>
<evidence type="ECO:0000313" key="3">
    <source>
        <dbReference type="Proteomes" id="UP001055712"/>
    </source>
</evidence>
<proteinExistence type="predicted"/>
<name>A0A9D4TVY4_CHLVU</name>
<dbReference type="EMBL" id="SIDB01000002">
    <property type="protein sequence ID" value="KAI3436114.1"/>
    <property type="molecule type" value="Genomic_DNA"/>
</dbReference>
<reference evidence="2" key="2">
    <citation type="submission" date="2020-11" db="EMBL/GenBank/DDBJ databases">
        <authorList>
            <person name="Cecchin M."/>
            <person name="Marcolungo L."/>
            <person name="Rossato M."/>
            <person name="Girolomoni L."/>
            <person name="Cosentino E."/>
            <person name="Cuine S."/>
            <person name="Li-Beisson Y."/>
            <person name="Delledonne M."/>
            <person name="Ballottari M."/>
        </authorList>
    </citation>
    <scope>NUCLEOTIDE SEQUENCE</scope>
    <source>
        <strain evidence="2">211/11P</strain>
        <tissue evidence="2">Whole cell</tissue>
    </source>
</reference>
<reference evidence="2" key="1">
    <citation type="journal article" date="2019" name="Plant J.">
        <title>Chlorella vulgaris genome assembly and annotation reveals the molecular basis for metabolic acclimation to high light conditions.</title>
        <authorList>
            <person name="Cecchin M."/>
            <person name="Marcolungo L."/>
            <person name="Rossato M."/>
            <person name="Girolomoni L."/>
            <person name="Cosentino E."/>
            <person name="Cuine S."/>
            <person name="Li-Beisson Y."/>
            <person name="Delledonne M."/>
            <person name="Ballottari M."/>
        </authorList>
    </citation>
    <scope>NUCLEOTIDE SEQUENCE</scope>
    <source>
        <strain evidence="2">211/11P</strain>
    </source>
</reference>
<evidence type="ECO:0000313" key="2">
    <source>
        <dbReference type="EMBL" id="KAI3436114.1"/>
    </source>
</evidence>
<organism evidence="2 3">
    <name type="scientific">Chlorella vulgaris</name>
    <name type="common">Green alga</name>
    <dbReference type="NCBI Taxonomy" id="3077"/>
    <lineage>
        <taxon>Eukaryota</taxon>
        <taxon>Viridiplantae</taxon>
        <taxon>Chlorophyta</taxon>
        <taxon>core chlorophytes</taxon>
        <taxon>Trebouxiophyceae</taxon>
        <taxon>Chlorellales</taxon>
        <taxon>Chlorellaceae</taxon>
        <taxon>Chlorella clade</taxon>
        <taxon>Chlorella</taxon>
    </lineage>
</organism>
<dbReference type="InterPro" id="IPR007474">
    <property type="entry name" value="ApaG_domain"/>
</dbReference>
<dbReference type="SUPFAM" id="SSF81383">
    <property type="entry name" value="F-box domain"/>
    <property type="match status" value="1"/>
</dbReference>
<dbReference type="Gene3D" id="1.20.1280.50">
    <property type="match status" value="1"/>
</dbReference>